<comment type="subcellular location">
    <subcellularLocation>
        <location evidence="6">Cytoplasm</location>
    </subcellularLocation>
</comment>
<dbReference type="GO" id="GO:0030488">
    <property type="term" value="P:tRNA methylation"/>
    <property type="evidence" value="ECO:0007669"/>
    <property type="project" value="TreeGrafter"/>
</dbReference>
<keyword evidence="4 6" id="KW-0630">Potassium</keyword>
<comment type="cofactor">
    <cofactor evidence="6">
        <name>K(+)</name>
        <dbReference type="ChEBI" id="CHEBI:29103"/>
    </cofactor>
    <text evidence="6">Binds 1 potassium ion per subunit.</text>
</comment>
<dbReference type="GO" id="GO:0005829">
    <property type="term" value="C:cytosol"/>
    <property type="evidence" value="ECO:0007669"/>
    <property type="project" value="TreeGrafter"/>
</dbReference>
<feature type="domain" description="TrmE-type G" evidence="8">
    <location>
        <begin position="237"/>
        <end position="394"/>
    </location>
</feature>
<sequence>MNEIQFAEERKLGETATIAAISTAQAPGGIGIIRISGNDAVAVAERVFRSARGKKLSDLPGYHALYGSVWTSGKEGAPEKIDEAVALVFRAPASFTGEDVVELSCHGGLYLLRRALSAVLEAGASAAGPGEFTRRAFMNGKLGLTEAESVMELISAQGKQAARAALAGHDGALERRIAGIRESLVNQAAHLSAWADYPEEEIPEVDTADLRESLVSARGEIETLLRQFEAGRAIREGVNTVIAGRPNVGKSTLMNLLAGCERSIVTQYAGTTRDIVEDTVILGDVLLHLADTAGIRDTEDPVESIGVDRARDRVRSAQLVLAVFDSSQELNGEDRELIESLQEIPSVAVVNKSDLETKIDFAYLENHFRQIVFISALRGDGLEQLEKAVAETLQTASLDPAAGMLFTERQRDAARRAGDCLEEALSALDAGFTLDAVTVSLEGAVSALLELTGERAGTAIVDAVFSHFCVGK</sequence>
<dbReference type="Gene3D" id="3.30.1360.120">
    <property type="entry name" value="Probable tRNA modification gtpase trme, domain 1"/>
    <property type="match status" value="1"/>
</dbReference>
<feature type="binding site" evidence="6">
    <location>
        <position position="141"/>
    </location>
    <ligand>
        <name>(6S)-5-formyl-5,6,7,8-tetrahydrofolate</name>
        <dbReference type="ChEBI" id="CHEBI:57457"/>
    </ligand>
</feature>
<keyword evidence="3 6" id="KW-0547">Nucleotide-binding</keyword>
<protein>
    <recommendedName>
        <fullName evidence="6">tRNA modification GTPase MnmE</fullName>
        <ecNumber evidence="6">3.6.-.-</ecNumber>
    </recommendedName>
</protein>
<evidence type="ECO:0000256" key="3">
    <source>
        <dbReference type="ARBA" id="ARBA00022741"/>
    </source>
</evidence>
<feature type="binding site" evidence="6">
    <location>
        <begin position="247"/>
        <end position="252"/>
    </location>
    <ligand>
        <name>GTP</name>
        <dbReference type="ChEBI" id="CHEBI:37565"/>
    </ligand>
</feature>
<evidence type="ECO:0000313" key="10">
    <source>
        <dbReference type="Proteomes" id="UP000886785"/>
    </source>
</evidence>
<dbReference type="InterPro" id="IPR018948">
    <property type="entry name" value="GTP-bd_TrmE_N"/>
</dbReference>
<feature type="binding site" evidence="6">
    <location>
        <position position="34"/>
    </location>
    <ligand>
        <name>(6S)-5-formyl-5,6,7,8-tetrahydrofolate</name>
        <dbReference type="ChEBI" id="CHEBI:57457"/>
    </ligand>
</feature>
<evidence type="ECO:0000256" key="7">
    <source>
        <dbReference type="RuleBase" id="RU003313"/>
    </source>
</evidence>
<evidence type="ECO:0000259" key="8">
    <source>
        <dbReference type="PROSITE" id="PS51709"/>
    </source>
</evidence>
<dbReference type="Pfam" id="PF12631">
    <property type="entry name" value="MnmE_helical"/>
    <property type="match status" value="1"/>
</dbReference>
<dbReference type="InterPro" id="IPR025867">
    <property type="entry name" value="MnmE_helical"/>
</dbReference>
<dbReference type="EMBL" id="DVHF01000126">
    <property type="protein sequence ID" value="HIR58018.1"/>
    <property type="molecule type" value="Genomic_DNA"/>
</dbReference>
<keyword evidence="6" id="KW-0460">Magnesium</keyword>
<dbReference type="Pfam" id="PF10396">
    <property type="entry name" value="TrmE_N"/>
    <property type="match status" value="1"/>
</dbReference>
<feature type="binding site" evidence="6">
    <location>
        <position position="251"/>
    </location>
    <ligand>
        <name>Mg(2+)</name>
        <dbReference type="ChEBI" id="CHEBI:18420"/>
    </ligand>
</feature>
<dbReference type="InterPro" id="IPR027266">
    <property type="entry name" value="TrmE/GcvT-like"/>
</dbReference>
<dbReference type="InterPro" id="IPR004520">
    <property type="entry name" value="GTPase_MnmE"/>
</dbReference>
<proteinExistence type="inferred from homology"/>
<dbReference type="InterPro" id="IPR006073">
    <property type="entry name" value="GTP-bd"/>
</dbReference>
<name>A0A9D1DSA5_9FIRM</name>
<dbReference type="InterPro" id="IPR027417">
    <property type="entry name" value="P-loop_NTPase"/>
</dbReference>
<evidence type="ECO:0000256" key="4">
    <source>
        <dbReference type="ARBA" id="ARBA00022958"/>
    </source>
</evidence>
<dbReference type="PANTHER" id="PTHR42714:SF2">
    <property type="entry name" value="TRNA MODIFICATION GTPASE GTPBP3, MITOCHONDRIAL"/>
    <property type="match status" value="1"/>
</dbReference>
<comment type="function">
    <text evidence="6">Exhibits a very high intrinsic GTPase hydrolysis rate. Involved in the addition of a carboxymethylaminomethyl (cmnm) group at the wobble position (U34) of certain tRNAs, forming tRNA-cmnm(5)s(2)U34.</text>
</comment>
<feature type="binding site" evidence="6">
    <location>
        <position position="102"/>
    </location>
    <ligand>
        <name>(6S)-5-formyl-5,6,7,8-tetrahydrofolate</name>
        <dbReference type="ChEBI" id="CHEBI:57457"/>
    </ligand>
</feature>
<dbReference type="HAMAP" id="MF_00379">
    <property type="entry name" value="GTPase_MnmE"/>
    <property type="match status" value="1"/>
</dbReference>
<feature type="binding site" evidence="6">
    <location>
        <begin position="266"/>
        <end position="272"/>
    </location>
    <ligand>
        <name>GTP</name>
        <dbReference type="ChEBI" id="CHEBI:37565"/>
    </ligand>
</feature>
<dbReference type="GO" id="GO:0002098">
    <property type="term" value="P:tRNA wobble uridine modification"/>
    <property type="evidence" value="ECO:0007669"/>
    <property type="project" value="TreeGrafter"/>
</dbReference>
<comment type="caution">
    <text evidence="9">The sequence shown here is derived from an EMBL/GenBank/DDBJ whole genome shotgun (WGS) entry which is preliminary data.</text>
</comment>
<dbReference type="EC" id="3.6.-.-" evidence="6"/>
<comment type="caution">
    <text evidence="6">Lacks conserved residue(s) required for the propagation of feature annotation.</text>
</comment>
<feature type="binding site" evidence="6">
    <location>
        <position position="272"/>
    </location>
    <ligand>
        <name>Mg(2+)</name>
        <dbReference type="ChEBI" id="CHEBI:18420"/>
    </ligand>
</feature>
<feature type="binding site" evidence="6">
    <location>
        <position position="472"/>
    </location>
    <ligand>
        <name>(6S)-5-formyl-5,6,7,8-tetrahydrofolate</name>
        <dbReference type="ChEBI" id="CHEBI:57457"/>
    </ligand>
</feature>
<evidence type="ECO:0000256" key="2">
    <source>
        <dbReference type="ARBA" id="ARBA00022694"/>
    </source>
</evidence>
<evidence type="ECO:0000313" key="9">
    <source>
        <dbReference type="EMBL" id="HIR58018.1"/>
    </source>
</evidence>
<dbReference type="NCBIfam" id="TIGR00231">
    <property type="entry name" value="small_GTP"/>
    <property type="match status" value="1"/>
</dbReference>
<keyword evidence="2 6" id="KW-0819">tRNA processing</keyword>
<dbReference type="GO" id="GO:0005525">
    <property type="term" value="F:GTP binding"/>
    <property type="evidence" value="ECO:0007669"/>
    <property type="project" value="UniProtKB-UniRule"/>
</dbReference>
<dbReference type="GO" id="GO:0003924">
    <property type="term" value="F:GTPase activity"/>
    <property type="evidence" value="ECO:0007669"/>
    <property type="project" value="UniProtKB-UniRule"/>
</dbReference>
<dbReference type="SUPFAM" id="SSF116878">
    <property type="entry name" value="TrmE connector domain"/>
    <property type="match status" value="1"/>
</dbReference>
<reference evidence="9" key="2">
    <citation type="journal article" date="2021" name="PeerJ">
        <title>Extensive microbial diversity within the chicken gut microbiome revealed by metagenomics and culture.</title>
        <authorList>
            <person name="Gilroy R."/>
            <person name="Ravi A."/>
            <person name="Getino M."/>
            <person name="Pursley I."/>
            <person name="Horton D.L."/>
            <person name="Alikhan N.F."/>
            <person name="Baker D."/>
            <person name="Gharbi K."/>
            <person name="Hall N."/>
            <person name="Watson M."/>
            <person name="Adriaenssens E.M."/>
            <person name="Foster-Nyarko E."/>
            <person name="Jarju S."/>
            <person name="Secka A."/>
            <person name="Antonio M."/>
            <person name="Oren A."/>
            <person name="Chaudhuri R.R."/>
            <person name="La Ragione R."/>
            <person name="Hildebrand F."/>
            <person name="Pallen M.J."/>
        </authorList>
    </citation>
    <scope>NUCLEOTIDE SEQUENCE</scope>
    <source>
        <strain evidence="9">ChiSjej1B19-7085</strain>
    </source>
</reference>
<dbReference type="NCBIfam" id="TIGR00450">
    <property type="entry name" value="mnmE_trmE_thdF"/>
    <property type="match status" value="1"/>
</dbReference>
<feature type="binding site" evidence="6">
    <location>
        <begin position="291"/>
        <end position="294"/>
    </location>
    <ligand>
        <name>GTP</name>
        <dbReference type="ChEBI" id="CHEBI:37565"/>
    </ligand>
</feature>
<dbReference type="Gene3D" id="1.20.120.430">
    <property type="entry name" value="tRNA modification GTPase MnmE domain 2"/>
    <property type="match status" value="1"/>
</dbReference>
<evidence type="ECO:0000256" key="1">
    <source>
        <dbReference type="ARBA" id="ARBA00011043"/>
    </source>
</evidence>
<dbReference type="SUPFAM" id="SSF52540">
    <property type="entry name" value="P-loop containing nucleoside triphosphate hydrolases"/>
    <property type="match status" value="1"/>
</dbReference>
<gene>
    <name evidence="6 9" type="primary">mnmE</name>
    <name evidence="6" type="synonym">trmE</name>
    <name evidence="9" type="ORF">IAA54_10145</name>
</gene>
<dbReference type="InterPro" id="IPR027368">
    <property type="entry name" value="MnmE_dom2"/>
</dbReference>
<dbReference type="CDD" id="cd04164">
    <property type="entry name" value="trmE"/>
    <property type="match status" value="1"/>
</dbReference>
<dbReference type="Pfam" id="PF01926">
    <property type="entry name" value="MMR_HSR1"/>
    <property type="match status" value="1"/>
</dbReference>
<dbReference type="CDD" id="cd14858">
    <property type="entry name" value="TrmE_N"/>
    <property type="match status" value="1"/>
</dbReference>
<dbReference type="Proteomes" id="UP000886785">
    <property type="component" value="Unassembled WGS sequence"/>
</dbReference>
<keyword evidence="6" id="KW-0378">Hydrolase</keyword>
<evidence type="ECO:0000256" key="5">
    <source>
        <dbReference type="ARBA" id="ARBA00023134"/>
    </source>
</evidence>
<dbReference type="AlphaFoldDB" id="A0A9D1DSA5"/>
<reference evidence="9" key="1">
    <citation type="submission" date="2020-10" db="EMBL/GenBank/DDBJ databases">
        <authorList>
            <person name="Gilroy R."/>
        </authorList>
    </citation>
    <scope>NUCLEOTIDE SEQUENCE</scope>
    <source>
        <strain evidence="9">ChiSjej1B19-7085</strain>
    </source>
</reference>
<keyword evidence="6" id="KW-0963">Cytoplasm</keyword>
<dbReference type="InterPro" id="IPR005225">
    <property type="entry name" value="Small_GTP-bd"/>
</dbReference>
<comment type="subunit">
    <text evidence="6">Homodimer. Heterotetramer of two MnmE and two MnmG subunits.</text>
</comment>
<dbReference type="PANTHER" id="PTHR42714">
    <property type="entry name" value="TRNA MODIFICATION GTPASE GTPBP3"/>
    <property type="match status" value="1"/>
</dbReference>
<dbReference type="PROSITE" id="PS51709">
    <property type="entry name" value="G_TRME"/>
    <property type="match status" value="1"/>
</dbReference>
<evidence type="ECO:0000256" key="6">
    <source>
        <dbReference type="HAMAP-Rule" id="MF_00379"/>
    </source>
</evidence>
<keyword evidence="5 6" id="KW-0342">GTP-binding</keyword>
<organism evidence="9 10">
    <name type="scientific">Candidatus Gallacutalibacter pullicola</name>
    <dbReference type="NCBI Taxonomy" id="2840830"/>
    <lineage>
        <taxon>Bacteria</taxon>
        <taxon>Bacillati</taxon>
        <taxon>Bacillota</taxon>
        <taxon>Clostridia</taxon>
        <taxon>Eubacteriales</taxon>
        <taxon>Candidatus Gallacutalibacter</taxon>
    </lineage>
</organism>
<dbReference type="Gene3D" id="3.40.50.300">
    <property type="entry name" value="P-loop containing nucleotide triphosphate hydrolases"/>
    <property type="match status" value="1"/>
</dbReference>
<keyword evidence="6" id="KW-0479">Metal-binding</keyword>
<comment type="similarity">
    <text evidence="1 6 7">Belongs to the TRAFAC class TrmE-Era-EngA-EngB-Septin-like GTPase superfamily. TrmE GTPase family.</text>
</comment>
<dbReference type="GO" id="GO:0046872">
    <property type="term" value="F:metal ion binding"/>
    <property type="evidence" value="ECO:0007669"/>
    <property type="project" value="UniProtKB-KW"/>
</dbReference>
<dbReference type="InterPro" id="IPR031168">
    <property type="entry name" value="G_TrmE"/>
</dbReference>
<accession>A0A9D1DSA5</accession>